<evidence type="ECO:0000256" key="2">
    <source>
        <dbReference type="ARBA" id="ARBA00010663"/>
    </source>
</evidence>
<dbReference type="InterPro" id="IPR000276">
    <property type="entry name" value="GPCR_Rhodpsn"/>
</dbReference>
<sequence>MTIVIKNPVYCHREDHLTTHDGILKFEAFQSRSVEGKTRNAGRTQERPPGDLSLVLGVGWGGTAPKYRGPETGESTQGWDAPGVGWGGTVPGGGCTGEGRDGIGRVKEKQRGVQFSFLFFSVGKCSFGAIVARPVQLFMFCAVYGPSALVLLTCYGYVYVVARGHARAIFEVRQSLCHNHSTITSPPRYGFALALTSGLFIILWLPFQICMLMDVFLGTEILSEWISVFLALPILASSAVNPWVYGYRNSEIRLAIKRILDDLLTALGFSPSRPLVSSPNGQPLSGLVTAGDPASFINHVQKDCFSSLRRSMGDLLLIPVAKSEKSNIILASDDCRLYRKGSPIRFEKEKPSRSLRLSKSMIESFAVANGKDVLIVPADGRQLKHGASII</sequence>
<feature type="domain" description="G-protein coupled receptors family 1 profile" evidence="11">
    <location>
        <begin position="125"/>
        <end position="245"/>
    </location>
</feature>
<dbReference type="PANTHER" id="PTHR24249">
    <property type="entry name" value="HISTAMINE RECEPTOR-RELATED G-PROTEIN COUPLED RECEPTOR"/>
    <property type="match status" value="1"/>
</dbReference>
<dbReference type="AlphaFoldDB" id="A0A7F5RIK6"/>
<evidence type="ECO:0000256" key="4">
    <source>
        <dbReference type="ARBA" id="ARBA00022692"/>
    </source>
</evidence>
<evidence type="ECO:0000313" key="13">
    <source>
        <dbReference type="RefSeq" id="XP_025835829.1"/>
    </source>
</evidence>
<evidence type="ECO:0000256" key="5">
    <source>
        <dbReference type="ARBA" id="ARBA00022989"/>
    </source>
</evidence>
<dbReference type="PANTHER" id="PTHR24249:SF372">
    <property type="entry name" value="G-PROTEIN COUPLED RECEPTORS FAMILY 1 PROFILE DOMAIN-CONTAINING PROTEIN"/>
    <property type="match status" value="1"/>
</dbReference>
<dbReference type="GeneID" id="108742107"/>
<evidence type="ECO:0000256" key="10">
    <source>
        <dbReference type="SAM" id="Phobius"/>
    </source>
</evidence>
<dbReference type="RefSeq" id="XP_025835829.1">
    <property type="nucleotide sequence ID" value="XM_025980044.1"/>
</dbReference>
<evidence type="ECO:0000256" key="6">
    <source>
        <dbReference type="ARBA" id="ARBA00023040"/>
    </source>
</evidence>
<keyword evidence="8" id="KW-0675">Receptor</keyword>
<dbReference type="KEGG" id="apln:108742107"/>
<dbReference type="GO" id="GO:0005886">
    <property type="term" value="C:plasma membrane"/>
    <property type="evidence" value="ECO:0007669"/>
    <property type="project" value="UniProtKB-SubCell"/>
</dbReference>
<evidence type="ECO:0000259" key="11">
    <source>
        <dbReference type="PROSITE" id="PS50262"/>
    </source>
</evidence>
<name>A0A7F5RIK6_AGRPL</name>
<feature type="transmembrane region" description="Helical" evidence="10">
    <location>
        <begin position="137"/>
        <end position="160"/>
    </location>
</feature>
<dbReference type="Gene3D" id="1.20.1070.10">
    <property type="entry name" value="Rhodopsin 7-helix transmembrane proteins"/>
    <property type="match status" value="1"/>
</dbReference>
<accession>A0A7F5RIK6</accession>
<comment type="similarity">
    <text evidence="2">Belongs to the G-protein coupled receptor 1 family.</text>
</comment>
<dbReference type="SUPFAM" id="SSF81321">
    <property type="entry name" value="Family A G protein-coupled receptor-like"/>
    <property type="match status" value="1"/>
</dbReference>
<keyword evidence="12" id="KW-1185">Reference proteome</keyword>
<keyword evidence="6" id="KW-0297">G-protein coupled receptor</keyword>
<evidence type="ECO:0000256" key="7">
    <source>
        <dbReference type="ARBA" id="ARBA00023136"/>
    </source>
</evidence>
<keyword evidence="9" id="KW-0807">Transducer</keyword>
<evidence type="ECO:0000256" key="9">
    <source>
        <dbReference type="ARBA" id="ARBA00023224"/>
    </source>
</evidence>
<organism evidence="12 13">
    <name type="scientific">Agrilus planipennis</name>
    <name type="common">Emerald ash borer</name>
    <name type="synonym">Agrilus marcopoli</name>
    <dbReference type="NCBI Taxonomy" id="224129"/>
    <lineage>
        <taxon>Eukaryota</taxon>
        <taxon>Metazoa</taxon>
        <taxon>Ecdysozoa</taxon>
        <taxon>Arthropoda</taxon>
        <taxon>Hexapoda</taxon>
        <taxon>Insecta</taxon>
        <taxon>Pterygota</taxon>
        <taxon>Neoptera</taxon>
        <taxon>Endopterygota</taxon>
        <taxon>Coleoptera</taxon>
        <taxon>Polyphaga</taxon>
        <taxon>Elateriformia</taxon>
        <taxon>Buprestoidea</taxon>
        <taxon>Buprestidae</taxon>
        <taxon>Agrilinae</taxon>
        <taxon>Agrilus</taxon>
    </lineage>
</organism>
<dbReference type="OrthoDB" id="10042731at2759"/>
<evidence type="ECO:0000256" key="8">
    <source>
        <dbReference type="ARBA" id="ARBA00023170"/>
    </source>
</evidence>
<keyword evidence="4 10" id="KW-0812">Transmembrane</keyword>
<keyword evidence="3" id="KW-1003">Cell membrane</keyword>
<comment type="subcellular location">
    <subcellularLocation>
        <location evidence="1">Cell membrane</location>
        <topology evidence="1">Multi-pass membrane protein</topology>
    </subcellularLocation>
</comment>
<protein>
    <submittedName>
        <fullName evidence="13">Uncharacterized protein LOC108742107</fullName>
    </submittedName>
</protein>
<reference evidence="13" key="1">
    <citation type="submission" date="2025-08" db="UniProtKB">
        <authorList>
            <consortium name="RefSeq"/>
        </authorList>
    </citation>
    <scope>IDENTIFICATION</scope>
    <source>
        <tissue evidence="13">Entire body</tissue>
    </source>
</reference>
<evidence type="ECO:0000256" key="3">
    <source>
        <dbReference type="ARBA" id="ARBA00022475"/>
    </source>
</evidence>
<evidence type="ECO:0000256" key="1">
    <source>
        <dbReference type="ARBA" id="ARBA00004651"/>
    </source>
</evidence>
<dbReference type="Proteomes" id="UP000192223">
    <property type="component" value="Unplaced"/>
</dbReference>
<feature type="transmembrane region" description="Helical" evidence="10">
    <location>
        <begin position="225"/>
        <end position="247"/>
    </location>
</feature>
<keyword evidence="5 10" id="KW-1133">Transmembrane helix</keyword>
<feature type="transmembrane region" description="Helical" evidence="10">
    <location>
        <begin position="113"/>
        <end position="131"/>
    </location>
</feature>
<dbReference type="InParanoid" id="A0A7F5RIK6"/>
<dbReference type="GO" id="GO:0004930">
    <property type="term" value="F:G protein-coupled receptor activity"/>
    <property type="evidence" value="ECO:0007669"/>
    <property type="project" value="UniProtKB-KW"/>
</dbReference>
<dbReference type="PROSITE" id="PS50262">
    <property type="entry name" value="G_PROTEIN_RECEP_F1_2"/>
    <property type="match status" value="1"/>
</dbReference>
<dbReference type="InterPro" id="IPR050569">
    <property type="entry name" value="TAAR"/>
</dbReference>
<feature type="transmembrane region" description="Helical" evidence="10">
    <location>
        <begin position="189"/>
        <end position="205"/>
    </location>
</feature>
<dbReference type="Pfam" id="PF00001">
    <property type="entry name" value="7tm_1"/>
    <property type="match status" value="1"/>
</dbReference>
<gene>
    <name evidence="13" type="primary">LOC108742107</name>
</gene>
<dbReference type="InterPro" id="IPR017452">
    <property type="entry name" value="GPCR_Rhodpsn_7TM"/>
</dbReference>
<evidence type="ECO:0000313" key="12">
    <source>
        <dbReference type="Proteomes" id="UP000192223"/>
    </source>
</evidence>
<keyword evidence="7 10" id="KW-0472">Membrane</keyword>
<proteinExistence type="inferred from homology"/>